<feature type="signal peptide" evidence="1">
    <location>
        <begin position="1"/>
        <end position="23"/>
    </location>
</feature>
<reference evidence="3 4" key="1">
    <citation type="journal article" date="2021" name="Int. J. Syst. Evol. Microbiol.">
        <title>Amazonocrinis nigriterrae gen. nov., sp. nov., Atlanticothrix silvestris gen. nov., sp. nov. and Dendronalium phyllosphericum gen. nov., sp. nov., nostocacean cyanobacteria from Brazilian environments.</title>
        <authorList>
            <person name="Alvarenga D.O."/>
            <person name="Andreote A.P.D."/>
            <person name="Branco L.H.Z."/>
            <person name="Delbaje E."/>
            <person name="Cruz R.B."/>
            <person name="Varani A.M."/>
            <person name="Fiore M.F."/>
        </authorList>
    </citation>
    <scope>NUCLEOTIDE SEQUENCE [LARGE SCALE GENOMIC DNA]</scope>
    <source>
        <strain evidence="3 4">CENA369</strain>
    </source>
</reference>
<organism evidence="3 4">
    <name type="scientific">Dendronalium phyllosphericum CENA369</name>
    <dbReference type="NCBI Taxonomy" id="1725256"/>
    <lineage>
        <taxon>Bacteria</taxon>
        <taxon>Bacillati</taxon>
        <taxon>Cyanobacteriota</taxon>
        <taxon>Cyanophyceae</taxon>
        <taxon>Nostocales</taxon>
        <taxon>Nostocaceae</taxon>
        <taxon>Dendronalium</taxon>
        <taxon>Dendronalium phyllosphericum</taxon>
    </lineage>
</organism>
<dbReference type="PANTHER" id="PTHR42076">
    <property type="entry name" value="CYANOVIRIN-N HOMOLOG"/>
    <property type="match status" value="1"/>
</dbReference>
<dbReference type="SMART" id="SM01111">
    <property type="entry name" value="CVNH"/>
    <property type="match status" value="1"/>
</dbReference>
<feature type="chain" id="PRO_5035270551" evidence="1">
    <location>
        <begin position="24"/>
        <end position="131"/>
    </location>
</feature>
<sequence length="131" mass="14984">MLKYATFALLFLLILLQSNIVLADGRFSGSCANIGIEKGRILEAYCRKNNGGYTQTSINLNNYIANDEGKLVWRRNGRYIATSKNCILTSQHGISFLRCNTRRENGNWKLSTLNLDRRIANINGQLKYRHR</sequence>
<dbReference type="PANTHER" id="PTHR42076:SF1">
    <property type="entry name" value="CYANOVIRIN-N DOMAIN-CONTAINING PROTEIN"/>
    <property type="match status" value="1"/>
</dbReference>
<dbReference type="Pfam" id="PF08881">
    <property type="entry name" value="CVNH"/>
    <property type="match status" value="1"/>
</dbReference>
<dbReference type="RefSeq" id="WP_214436122.1">
    <property type="nucleotide sequence ID" value="NZ_CAWPUQ010000217.1"/>
</dbReference>
<evidence type="ECO:0000256" key="1">
    <source>
        <dbReference type="SAM" id="SignalP"/>
    </source>
</evidence>
<dbReference type="InterPro" id="IPR036673">
    <property type="entry name" value="Cyanovirin-N_sf"/>
</dbReference>
<evidence type="ECO:0000259" key="2">
    <source>
        <dbReference type="SMART" id="SM01111"/>
    </source>
</evidence>
<keyword evidence="4" id="KW-1185">Reference proteome</keyword>
<gene>
    <name evidence="3" type="ORF">I8752_31555</name>
</gene>
<feature type="domain" description="Cyanovirin-N" evidence="2">
    <location>
        <begin position="26"/>
        <end position="128"/>
    </location>
</feature>
<dbReference type="InterPro" id="IPR011058">
    <property type="entry name" value="Cyanovirin-N"/>
</dbReference>
<proteinExistence type="predicted"/>
<accession>A0A8J7IBP1</accession>
<comment type="caution">
    <text evidence="3">The sequence shown here is derived from an EMBL/GenBank/DDBJ whole genome shotgun (WGS) entry which is preliminary data.</text>
</comment>
<dbReference type="EMBL" id="JAECZA010000283">
    <property type="protein sequence ID" value="MBH8577428.1"/>
    <property type="molecule type" value="Genomic_DNA"/>
</dbReference>
<keyword evidence="1" id="KW-0732">Signal</keyword>
<name>A0A8J7IBP1_9NOST</name>
<dbReference type="SUPFAM" id="SSF51322">
    <property type="entry name" value="Cyanovirin-N"/>
    <property type="match status" value="1"/>
</dbReference>
<evidence type="ECO:0000313" key="3">
    <source>
        <dbReference type="EMBL" id="MBH8577428.1"/>
    </source>
</evidence>
<protein>
    <submittedName>
        <fullName evidence="3">CVNH domain-containing protein</fullName>
    </submittedName>
</protein>
<dbReference type="AlphaFoldDB" id="A0A8J7IBP1"/>
<evidence type="ECO:0000313" key="4">
    <source>
        <dbReference type="Proteomes" id="UP000662314"/>
    </source>
</evidence>
<dbReference type="Proteomes" id="UP000662314">
    <property type="component" value="Unassembled WGS sequence"/>
</dbReference>
<dbReference type="Gene3D" id="2.30.60.10">
    <property type="entry name" value="Cyanovirin-N"/>
    <property type="match status" value="1"/>
</dbReference>